<comment type="caution">
    <text evidence="8">The sequence shown here is derived from an EMBL/GenBank/DDBJ whole genome shotgun (WGS) entry which is preliminary data.</text>
</comment>
<evidence type="ECO:0000256" key="5">
    <source>
        <dbReference type="ARBA" id="ARBA00023002"/>
    </source>
</evidence>
<evidence type="ECO:0000256" key="1">
    <source>
        <dbReference type="ARBA" id="ARBA00001954"/>
    </source>
</evidence>
<evidence type="ECO:0000313" key="8">
    <source>
        <dbReference type="EMBL" id="CAJ2506476.1"/>
    </source>
</evidence>
<dbReference type="PANTHER" id="PTHR10696">
    <property type="entry name" value="GAMMA-BUTYROBETAINE HYDROXYLASE-RELATED"/>
    <property type="match status" value="1"/>
</dbReference>
<dbReference type="Proteomes" id="UP001295740">
    <property type="component" value="Unassembled WGS sequence"/>
</dbReference>
<evidence type="ECO:0000313" key="9">
    <source>
        <dbReference type="Proteomes" id="UP001295740"/>
    </source>
</evidence>
<dbReference type="Gene3D" id="3.30.2020.30">
    <property type="match status" value="1"/>
</dbReference>
<organism evidence="8 9">
    <name type="scientific">Anthostomella pinea</name>
    <dbReference type="NCBI Taxonomy" id="933095"/>
    <lineage>
        <taxon>Eukaryota</taxon>
        <taxon>Fungi</taxon>
        <taxon>Dikarya</taxon>
        <taxon>Ascomycota</taxon>
        <taxon>Pezizomycotina</taxon>
        <taxon>Sordariomycetes</taxon>
        <taxon>Xylariomycetidae</taxon>
        <taxon>Xylariales</taxon>
        <taxon>Xylariaceae</taxon>
        <taxon>Anthostomella</taxon>
    </lineage>
</organism>
<dbReference type="Pfam" id="PF02668">
    <property type="entry name" value="TauD"/>
    <property type="match status" value="1"/>
</dbReference>
<dbReference type="GO" id="GO:0005739">
    <property type="term" value="C:mitochondrion"/>
    <property type="evidence" value="ECO:0007669"/>
    <property type="project" value="TreeGrafter"/>
</dbReference>
<sequence length="461" mass="52895">MSTAATLRRALAVVRPRCGRSPRGRFLTRSYSEGVRRTTKAVRKTAIHRGFWVETESPSSWTVESSSESLLSESELISLGHPELRQPVLLHRPWLRDACQCDVCVDPSSGQKRFATVDVPGDLPVSNAVRCEDGSLEITWENDFHTHGTHVSRYPRQEIEAYFSKRENDPQKRRLWDREVLESLNPFYGYTEFMDGKADYLSAMATLRSHGAIFLRNVPLSKHCVELLAFKIGILQHTFYGKSWDVWSKPDAENVAYTSSYLGLHQDLLYMGDPPRIQLLHCLKNTCQGGESLFSDGLRAGSQLKSGFPHMLGPLAKQRVGYHYQKGEHHYHRDRTILNEYSGAAYWSPPFQTPWQPLKKTPKGIEHYKAWKEAARKFKSLLEQEEYVYEYKMKEGECAIFDNLRVLHGRRQFDTSTGERWLRGAYVGNDSFKGKLHSLNNALPRAQYPHIVEQAMGLLRT</sequence>
<keyword evidence="6" id="KW-0408">Iron</keyword>
<evidence type="ECO:0000256" key="4">
    <source>
        <dbReference type="ARBA" id="ARBA00022964"/>
    </source>
</evidence>
<evidence type="ECO:0000256" key="6">
    <source>
        <dbReference type="ARBA" id="ARBA00023004"/>
    </source>
</evidence>
<dbReference type="GO" id="GO:0045329">
    <property type="term" value="P:carnitine biosynthetic process"/>
    <property type="evidence" value="ECO:0007669"/>
    <property type="project" value="TreeGrafter"/>
</dbReference>
<evidence type="ECO:0000256" key="2">
    <source>
        <dbReference type="ARBA" id="ARBA00008654"/>
    </source>
</evidence>
<protein>
    <submittedName>
        <fullName evidence="8">Uu.00g006060.m01.CDS01</fullName>
    </submittedName>
</protein>
<keyword evidence="5" id="KW-0560">Oxidoreductase</keyword>
<dbReference type="PANTHER" id="PTHR10696:SF25">
    <property type="entry name" value="OXIDOREDUCTASE AIM17-RELATED"/>
    <property type="match status" value="1"/>
</dbReference>
<dbReference type="EMBL" id="CAUWAG010000008">
    <property type="protein sequence ID" value="CAJ2506476.1"/>
    <property type="molecule type" value="Genomic_DNA"/>
</dbReference>
<dbReference type="InterPro" id="IPR003819">
    <property type="entry name" value="TauD/TfdA-like"/>
</dbReference>
<dbReference type="InterPro" id="IPR042098">
    <property type="entry name" value="TauD-like_sf"/>
</dbReference>
<accession>A0AAI8VL78</accession>
<dbReference type="InterPro" id="IPR038492">
    <property type="entry name" value="GBBH-like_N_sf"/>
</dbReference>
<dbReference type="SUPFAM" id="SSF51197">
    <property type="entry name" value="Clavaminate synthase-like"/>
    <property type="match status" value="1"/>
</dbReference>
<dbReference type="GO" id="GO:0046872">
    <property type="term" value="F:metal ion binding"/>
    <property type="evidence" value="ECO:0007669"/>
    <property type="project" value="UniProtKB-KW"/>
</dbReference>
<dbReference type="GO" id="GO:0051213">
    <property type="term" value="F:dioxygenase activity"/>
    <property type="evidence" value="ECO:0007669"/>
    <property type="project" value="UniProtKB-KW"/>
</dbReference>
<keyword evidence="4" id="KW-0223">Dioxygenase</keyword>
<comment type="similarity">
    <text evidence="2">Belongs to the gamma-BBH/TMLD family.</text>
</comment>
<keyword evidence="3" id="KW-0479">Metal-binding</keyword>
<evidence type="ECO:0000256" key="3">
    <source>
        <dbReference type="ARBA" id="ARBA00022723"/>
    </source>
</evidence>
<proteinExistence type="inferred from homology"/>
<dbReference type="Gene3D" id="3.60.130.10">
    <property type="entry name" value="Clavaminate synthase-like"/>
    <property type="match status" value="1"/>
</dbReference>
<dbReference type="InterPro" id="IPR050411">
    <property type="entry name" value="AlphaKG_dependent_hydroxylases"/>
</dbReference>
<evidence type="ECO:0000259" key="7">
    <source>
        <dbReference type="Pfam" id="PF02668"/>
    </source>
</evidence>
<feature type="domain" description="TauD/TfdA-like" evidence="7">
    <location>
        <begin position="205"/>
        <end position="426"/>
    </location>
</feature>
<keyword evidence="9" id="KW-1185">Reference proteome</keyword>
<reference evidence="8" key="1">
    <citation type="submission" date="2023-10" db="EMBL/GenBank/DDBJ databases">
        <authorList>
            <person name="Hackl T."/>
        </authorList>
    </citation>
    <scope>NUCLEOTIDE SEQUENCE</scope>
</reference>
<name>A0AAI8VL78_9PEZI</name>
<gene>
    <name evidence="8" type="ORF">KHLLAP_LOCUS6944</name>
</gene>
<comment type="cofactor">
    <cofactor evidence="1">
        <name>Fe(2+)</name>
        <dbReference type="ChEBI" id="CHEBI:29033"/>
    </cofactor>
</comment>
<dbReference type="AlphaFoldDB" id="A0AAI8VL78"/>